<dbReference type="Proteomes" id="UP000481043">
    <property type="component" value="Unassembled WGS sequence"/>
</dbReference>
<keyword evidence="2" id="KW-1185">Reference proteome</keyword>
<accession>A0A6M0Q8U0</accession>
<name>A0A6M0Q8U0_9BACI</name>
<dbReference type="AlphaFoldDB" id="A0A6M0Q8U0"/>
<dbReference type="EMBL" id="JAAIWM010000002">
    <property type="protein sequence ID" value="NEY71428.1"/>
    <property type="molecule type" value="Genomic_DNA"/>
</dbReference>
<protein>
    <submittedName>
        <fullName evidence="1">Uncharacterized protein</fullName>
    </submittedName>
</protein>
<reference evidence="1 2" key="1">
    <citation type="submission" date="2020-02" db="EMBL/GenBank/DDBJ databases">
        <title>Bacillus aquiflavi sp. nov., isolated from yellow water of strong flavor Chinese baijiu in Yibin region of China.</title>
        <authorList>
            <person name="Xie J."/>
        </authorList>
    </citation>
    <scope>NUCLEOTIDE SEQUENCE [LARGE SCALE GENOMIC DNA]</scope>
    <source>
        <strain evidence="1 2">SA4</strain>
    </source>
</reference>
<comment type="caution">
    <text evidence="1">The sequence shown here is derived from an EMBL/GenBank/DDBJ whole genome shotgun (WGS) entry which is preliminary data.</text>
</comment>
<organism evidence="1 2">
    <name type="scientific">Bacillus mesophilus</name>
    <dbReference type="NCBI Taxonomy" id="1808955"/>
    <lineage>
        <taxon>Bacteria</taxon>
        <taxon>Bacillati</taxon>
        <taxon>Bacillota</taxon>
        <taxon>Bacilli</taxon>
        <taxon>Bacillales</taxon>
        <taxon>Bacillaceae</taxon>
        <taxon>Bacillus</taxon>
    </lineage>
</organism>
<proteinExistence type="predicted"/>
<evidence type="ECO:0000313" key="1">
    <source>
        <dbReference type="EMBL" id="NEY71428.1"/>
    </source>
</evidence>
<gene>
    <name evidence="1" type="ORF">G4D63_06685</name>
</gene>
<dbReference type="RefSeq" id="WP_163178884.1">
    <property type="nucleotide sequence ID" value="NZ_JAAIWM010000002.1"/>
</dbReference>
<evidence type="ECO:0000313" key="2">
    <source>
        <dbReference type="Proteomes" id="UP000481043"/>
    </source>
</evidence>
<sequence length="180" mass="21580">MSMNYKFIVISQENKVMVTYEAEEMRLPTFQPNITHVAVTDHINNYFKVNFGLETNVLRCYKQLENIRIYEIEVIGKGKEGVKSSSWKDISFIDNIKRFNHEDQLILRDWHISPKSKTFPWFKTGWRESVENWVKGEVVHPPDYYLSIYQTFIFPTFKDNWDKQHIIDHYIDKLLAVIIK</sequence>